<keyword evidence="4" id="KW-0970">Cilium biogenesis/degradation</keyword>
<feature type="coiled-coil region" evidence="8">
    <location>
        <begin position="69"/>
        <end position="223"/>
    </location>
</feature>
<evidence type="ECO:0000313" key="12">
    <source>
        <dbReference type="Proteomes" id="UP000320475"/>
    </source>
</evidence>
<feature type="coiled-coil region" evidence="8">
    <location>
        <begin position="1891"/>
        <end position="2028"/>
    </location>
</feature>
<feature type="coiled-coil region" evidence="8">
    <location>
        <begin position="985"/>
        <end position="1012"/>
    </location>
</feature>
<keyword evidence="10" id="KW-1133">Transmembrane helix</keyword>
<evidence type="ECO:0000256" key="8">
    <source>
        <dbReference type="SAM" id="Coils"/>
    </source>
</evidence>
<keyword evidence="3" id="KW-0963">Cytoplasm</keyword>
<feature type="coiled-coil region" evidence="8">
    <location>
        <begin position="707"/>
        <end position="741"/>
    </location>
</feature>
<gene>
    <name evidence="11" type="ORF">SeLEV6574_g01490</name>
</gene>
<feature type="coiled-coil region" evidence="8">
    <location>
        <begin position="259"/>
        <end position="286"/>
    </location>
</feature>
<evidence type="ECO:0000256" key="1">
    <source>
        <dbReference type="ARBA" id="ARBA00004120"/>
    </source>
</evidence>
<feature type="coiled-coil region" evidence="8">
    <location>
        <begin position="1499"/>
        <end position="1558"/>
    </location>
</feature>
<evidence type="ECO:0000256" key="10">
    <source>
        <dbReference type="SAM" id="Phobius"/>
    </source>
</evidence>
<feature type="transmembrane region" description="Helical" evidence="10">
    <location>
        <begin position="2554"/>
        <end position="2575"/>
    </location>
</feature>
<feature type="region of interest" description="Disordered" evidence="9">
    <location>
        <begin position="578"/>
        <end position="601"/>
    </location>
</feature>
<feature type="coiled-coil region" evidence="8">
    <location>
        <begin position="388"/>
        <end position="419"/>
    </location>
</feature>
<accession>A0A507DEY1</accession>
<feature type="coiled-coil region" evidence="8">
    <location>
        <begin position="1414"/>
        <end position="1451"/>
    </location>
</feature>
<evidence type="ECO:0000256" key="6">
    <source>
        <dbReference type="ARBA" id="ARBA00023212"/>
    </source>
</evidence>
<evidence type="ECO:0000256" key="4">
    <source>
        <dbReference type="ARBA" id="ARBA00022794"/>
    </source>
</evidence>
<dbReference type="GO" id="GO:0030030">
    <property type="term" value="P:cell projection organization"/>
    <property type="evidence" value="ECO:0007669"/>
    <property type="project" value="UniProtKB-KW"/>
</dbReference>
<keyword evidence="6" id="KW-0206">Cytoskeleton</keyword>
<evidence type="ECO:0000256" key="2">
    <source>
        <dbReference type="ARBA" id="ARBA00004300"/>
    </source>
</evidence>
<comment type="caution">
    <text evidence="11">The sequence shown here is derived from an EMBL/GenBank/DDBJ whole genome shotgun (WGS) entry which is preliminary data.</text>
</comment>
<dbReference type="Proteomes" id="UP000320475">
    <property type="component" value="Unassembled WGS sequence"/>
</dbReference>
<dbReference type="InterPro" id="IPR026201">
    <property type="entry name" value="Cep290"/>
</dbReference>
<feature type="coiled-coil region" evidence="8">
    <location>
        <begin position="613"/>
        <end position="647"/>
    </location>
</feature>
<evidence type="ECO:0000256" key="3">
    <source>
        <dbReference type="ARBA" id="ARBA00022490"/>
    </source>
</evidence>
<keyword evidence="5 8" id="KW-0175">Coiled coil</keyword>
<feature type="coiled-coil region" evidence="8">
    <location>
        <begin position="447"/>
        <end position="545"/>
    </location>
</feature>
<feature type="coiled-coil region" evidence="8">
    <location>
        <begin position="1039"/>
        <end position="1157"/>
    </location>
</feature>
<dbReference type="EMBL" id="QEAM01000034">
    <property type="protein sequence ID" value="TPX49410.1"/>
    <property type="molecule type" value="Genomic_DNA"/>
</dbReference>
<feature type="compositionally biased region" description="Basic and acidic residues" evidence="9">
    <location>
        <begin position="578"/>
        <end position="588"/>
    </location>
</feature>
<organism evidence="11 12">
    <name type="scientific">Synchytrium endobioticum</name>
    <dbReference type="NCBI Taxonomy" id="286115"/>
    <lineage>
        <taxon>Eukaryota</taxon>
        <taxon>Fungi</taxon>
        <taxon>Fungi incertae sedis</taxon>
        <taxon>Chytridiomycota</taxon>
        <taxon>Chytridiomycota incertae sedis</taxon>
        <taxon>Chytridiomycetes</taxon>
        <taxon>Synchytriales</taxon>
        <taxon>Synchytriaceae</taxon>
        <taxon>Synchytrium</taxon>
    </lineage>
</organism>
<dbReference type="PANTHER" id="PTHR18879">
    <property type="entry name" value="CENTROSOMAL PROTEIN OF 290 KDA"/>
    <property type="match status" value="1"/>
</dbReference>
<keyword evidence="10" id="KW-0812">Transmembrane</keyword>
<dbReference type="OrthoDB" id="6351660at2759"/>
<sequence length="2614" mass="295460">MAIDWKTILAADVDRLDPSDPSTEANLEALYPTLIAASIHPNDVLATPLNLAKLFRLSQSVMELKHLYLESAEKQIQEDEATMSASEAEILRLKNLGMGGDASEIRTLRSDLADLQNRNMLLAKDAKLAQETLDMERKNVADLTMAIRDEKARSAALNTTAERLQVELNLANSQLAAHQARATARRADDDDFRSQLKEKNAEINRYLTEIQLLTTDNAQLRDDTETLGNELEVAVAELERAAHERQDSRDLIIKSDAQIDALTGERDALRIRLDELQDQLHRYKNMDDSRYEEATDQVAHIRKSMRDSLMDLADKDKVIRKMQLEIASLRAGVDESASDSLRRTLAERDETIRQLKMSLDQSQRDFALLATDWDQLESHGTAPEPQAVMAHQSEIERLKEKAEAYHRKHKEDLERLRMLEAQQVERERQVVDLGSRIEMYENGTYGLREAAREIKELQLQKSMRDKEVLELTNRINDYDAQVSDFLEENSELRRRLGIDEKTDIDVSNLSAKNHLVELEQVKALNQTLHNEIDRLEEERVLLKSQLRMRALEQGQRAVEMGLTAEELVDLEDYADQLRAKADSPDGKKTRSVVAQEGPSDHAPKSLEKLVLELERLHVDSAEARGRIVELEVELKAKSHEVDTLTAAVMSVMMTSRRRKVKANLQEASQDDHLTAVQQLMALLSRRLATSHDEASMSSIAPDLLDTSRALESDLASAETRIHELERELERTKQDAHQWQAHFQVHASERKHKVLSCPKDLRLASQDVLIETVVELGTELSANHNALLQLNRDLSHWKDEYGTMAGQLKKLYREYHELRQQCNDDVAKAKKNADIVAVSLEGAVSRAQEWENTAVLLGKASESSLKQELVEYQRKVTLLKVNETALIREYKILEDVESLQRKEVGRLRDDFASLESAAIEKLGLMQASLKAASRRVESLEEEVSSTVPASEHAKVVSKLESEIARNRLLLERDRNWEENIQQGVDVEYLRHELDKARAQATGLEAQIQSANASISSVSVERGAESTSRLHQQLGQLTANAAVLQSRCDTAESRADRFEMEAQQLLRRAEDSEKRYLEATQELMTWRGDVIRAAKPDEALVKELKQLKSERDKLTTDIHHYKLMAEVSSKQSSDLNTRIVRDKKEFEMLKATIRELQMQSEDKMVIGKLHNHIMALQASEAEALKKVEVSERKRLQLDATVTELERALDERDDNLFKARHDCRSLINDLRKTTQTMRLRLAGAVTLERYQRVCDQLHNAYVQTKSMKDDMTELLETTRALESKLDEKNLREELDRELVELMKNPTAAKDRLVEWQRKIAETRITHAAVTRENAALRQDLGRAESMCGSEREESHKLADKLLGLQAEFDERQLEWEQRQTDLELSLARLQEERELIFRAASSNELKDTLPDRSLPLANQLEAAIRMLLERAKQCKALSLQLRHAQDRVKEVQSQSVHQQNQLISKEVEITSLKFQKNDGHSQDGTSDDTARSIAREADAVTAAASKELIESLQRQLEHKEQMLQKYSGRLRESQDAIVAQKQADEREIAHLTKVINALNDTTIDRLKRPARAAEQSSDTNPDAGIIAELERLVAAKDCEIQHFANCVEELKAESEGWKARLSQLDTFLEAEQGKWAKTLEDMLCERRNLLQQVAEAKAEAAEAPSHILERQVKRLNTDLKTRDLKIKNLERAIEEMKNAAVVKAREPISDTTEARLTSASTRIVRLESRLEKLKKVVGSHSEERTKWEQDRRNLTDDISKLTNQLHTAESVSLQISLEKDKLAHRLRVLTMNASLLGSSSGHESLESPLDKGSSPIIRSTLLAGSPTTPMTCFEISSTPNPDLPHILKLRVPKHRPESAPAHIMFPMQSSPKPQASVAAECADKGSARQKWEAVHKLRSKLEVLKEKLEVKTKEAENATKLLASVRSTLEKQERERVKLQKQVQSLLSVPRLDLTAEHEKQVKHTLEIEDLRKKVAGLQAEIDHWKKVAQVDARNEAAQLKQERDQIKEKLDALQVVHEHLQRDLGDMEESMLERRISTLLQQNHKMQEHASQKDAELAQAVVERNLAQSALERSDKRIHELEFSLERMKVAACGDPDADQTSYGIRLPDFFIALPLAAQPKATREAQLAQVIEHLSKSLEKAHKDIEMLRAKATSDKKYMDLVKECKQLRADRDDALQKLAAQTNVANVERVEAENARLRTALRKEISKLQKEGRRALELEEENKRLVLEGQGLRRVVGHIPAESNDIAQLRAQLAEKEVQLHALQETCRASLNEMGTGTCSDMERRKLLRELELSKTRVAKLTSQIAEQARVSYGGVVVSDTSELSRRVHILEQENRDLKNELQVFDPSFFEELEDLKMRGMLNRLSVALVVAALMAGSTGSIIYSTDLTLKSFANASSTSQLGLCANDTCSPQQAVDNFAPGNGTDNTGWVSNPQTQCSAFESFEVDWSGKYGAVHLGLVRFLWGERQSANVILSYKQFDGLFRAVDVPMTHNATDNFNYYAIADHMKGPVALGVRLNFTDLVAQNGTCYVTLQEIQGFAEYARQHGLSTGAKAGLTLTVVAVAAAAVYGGFVAYCRYRQKHADQTHVSLTAVHSEQPAVAVENPFADPVGSTV</sequence>
<evidence type="ECO:0000256" key="7">
    <source>
        <dbReference type="ARBA" id="ARBA00023273"/>
    </source>
</evidence>
<name>A0A507DEY1_9FUNG</name>
<dbReference type="VEuPathDB" id="FungiDB:SeMB42_g03165"/>
<proteinExistence type="predicted"/>
<keyword evidence="7" id="KW-0966">Cell projection</keyword>
<feature type="coiled-coil region" evidence="8">
    <location>
        <begin position="1636"/>
        <end position="1768"/>
    </location>
</feature>
<keyword evidence="10" id="KW-0472">Membrane</keyword>
<feature type="coiled-coil region" evidence="8">
    <location>
        <begin position="2130"/>
        <end position="2341"/>
    </location>
</feature>
<reference evidence="11 12" key="1">
    <citation type="journal article" date="2019" name="Sci. Rep.">
        <title>Comparative genomics of chytrid fungi reveal insights into the obligate biotrophic and pathogenic lifestyle of Synchytrium endobioticum.</title>
        <authorList>
            <person name="van de Vossenberg B.T.L.H."/>
            <person name="Warris S."/>
            <person name="Nguyen H.D.T."/>
            <person name="van Gent-Pelzer M.P.E."/>
            <person name="Joly D.L."/>
            <person name="van de Geest H.C."/>
            <person name="Bonants P.J.M."/>
            <person name="Smith D.S."/>
            <person name="Levesque C.A."/>
            <person name="van der Lee T.A.J."/>
        </authorList>
    </citation>
    <scope>NUCLEOTIDE SEQUENCE [LARGE SCALE GENOMIC DNA]</scope>
    <source>
        <strain evidence="11 12">LEV6574</strain>
    </source>
</reference>
<evidence type="ECO:0008006" key="13">
    <source>
        <dbReference type="Google" id="ProtNLM"/>
    </source>
</evidence>
<evidence type="ECO:0000313" key="11">
    <source>
        <dbReference type="EMBL" id="TPX49410.1"/>
    </source>
</evidence>
<protein>
    <recommendedName>
        <fullName evidence="13">Centrosomal protein of 290kDa coiled-coil region domain-containing protein</fullName>
    </recommendedName>
</protein>
<comment type="subcellular location">
    <subcellularLocation>
        <location evidence="1">Cytoplasm</location>
        <location evidence="1">Cytoskeleton</location>
        <location evidence="1">Cilium basal body</location>
    </subcellularLocation>
    <subcellularLocation>
        <location evidence="2">Cytoplasm</location>
        <location evidence="2">Cytoskeleton</location>
        <location evidence="2">Microtubule organizing center</location>
        <location evidence="2">Centrosome</location>
    </subcellularLocation>
</comment>
<evidence type="ECO:0000256" key="5">
    <source>
        <dbReference type="ARBA" id="ARBA00023054"/>
    </source>
</evidence>
<evidence type="ECO:0000256" key="9">
    <source>
        <dbReference type="SAM" id="MobiDB-lite"/>
    </source>
</evidence>
<dbReference type="PANTHER" id="PTHR18879:SF20">
    <property type="entry name" value="CENTROSOMAL PROTEIN OF 290 KDA"/>
    <property type="match status" value="1"/>
</dbReference>